<sequence precursor="true">MFRWRFWQRCLFTLHLLLGGAVGAWANDAQLAELFTQQGVKGTLVIASLDGEKQFEHNSSRAAQRFVPASTFKIPHTLIALQEMAIYPQEVFIWDGQHRSYAAWNQNHTLATAFKVSCVWCYQELTNRISGLAYQDYLQKMAYGTAKLGPELSTFWLKGDLKISAREQVTFLRNLYHQGFTIAPPYYHLLKQMMQVEKTDRYSLYAKTGWGSGVIPQVGWYVGYVESPSGVWLFALNMEITNPDQLPLRQQLVMAGLRTKQIIVDHAAALP</sequence>
<reference evidence="10 11" key="2">
    <citation type="journal article" date="2012" name="Int. J. Syst. Evol. Microbiol.">
        <title>Magnetococcus marinus gen. nov., sp. nov., a marine, magnetotactic bacterium that represents a novel lineage (Magnetococcaceae fam. nov.; Magnetococcales ord. nov.) at the base of the Alphaproteobacteria.</title>
        <authorList>
            <person name="Bazylinski D.A."/>
            <person name="Williams T.J."/>
            <person name="Lefevre C.T."/>
            <person name="Berg R.J."/>
            <person name="Zhang C.L."/>
            <person name="Bowser S.S."/>
            <person name="Dean A.J."/>
            <person name="Beveridge T.J."/>
        </authorList>
    </citation>
    <scope>NUCLEOTIDE SEQUENCE [LARGE SCALE GENOMIC DNA]</scope>
    <source>
        <strain evidence="11">ATCC BAA-1437 / JCM 17883 / MC-1</strain>
    </source>
</reference>
<evidence type="ECO:0000259" key="9">
    <source>
        <dbReference type="Pfam" id="PF00905"/>
    </source>
</evidence>
<evidence type="ECO:0000256" key="7">
    <source>
        <dbReference type="RuleBase" id="RU361140"/>
    </source>
</evidence>
<feature type="active site" description="Acyl-ester intermediate" evidence="6">
    <location>
        <position position="70"/>
    </location>
</feature>
<evidence type="ECO:0000256" key="1">
    <source>
        <dbReference type="ARBA" id="ARBA00007898"/>
    </source>
</evidence>
<keyword evidence="3 8" id="KW-0732">Signal</keyword>
<dbReference type="Gene3D" id="3.40.710.10">
    <property type="entry name" value="DD-peptidase/beta-lactamase superfamily"/>
    <property type="match status" value="1"/>
</dbReference>
<dbReference type="EC" id="3.5.2.6" evidence="2 7"/>
<evidence type="ECO:0000256" key="6">
    <source>
        <dbReference type="PIRSR" id="PIRSR602137-50"/>
    </source>
</evidence>
<dbReference type="SUPFAM" id="SSF56601">
    <property type="entry name" value="beta-lactamase/transpeptidase-like"/>
    <property type="match status" value="1"/>
</dbReference>
<dbReference type="GO" id="GO:0017001">
    <property type="term" value="P:antibiotic catabolic process"/>
    <property type="evidence" value="ECO:0007669"/>
    <property type="project" value="InterPro"/>
</dbReference>
<dbReference type="GO" id="GO:0008658">
    <property type="term" value="F:penicillin binding"/>
    <property type="evidence" value="ECO:0007669"/>
    <property type="project" value="InterPro"/>
</dbReference>
<accession>A0L4Q7</accession>
<organism evidence="10 11">
    <name type="scientific">Magnetococcus marinus (strain ATCC BAA-1437 / JCM 17883 / MC-1)</name>
    <dbReference type="NCBI Taxonomy" id="156889"/>
    <lineage>
        <taxon>Bacteria</taxon>
        <taxon>Pseudomonadati</taxon>
        <taxon>Pseudomonadota</taxon>
        <taxon>Magnetococcia</taxon>
        <taxon>Magnetococcales</taxon>
        <taxon>Magnetococcaceae</taxon>
        <taxon>Magnetococcus</taxon>
    </lineage>
</organism>
<evidence type="ECO:0000256" key="2">
    <source>
        <dbReference type="ARBA" id="ARBA00012865"/>
    </source>
</evidence>
<proteinExistence type="inferred from homology"/>
<dbReference type="InterPro" id="IPR001460">
    <property type="entry name" value="PCN-bd_Tpept"/>
</dbReference>
<dbReference type="NCBIfam" id="NF012161">
    <property type="entry name" value="bla_class_D_main"/>
    <property type="match status" value="1"/>
</dbReference>
<dbReference type="AlphaFoldDB" id="A0L4Q7"/>
<gene>
    <name evidence="10" type="ordered locus">Mmc1_0424</name>
</gene>
<dbReference type="eggNOG" id="COG2602">
    <property type="taxonomic scope" value="Bacteria"/>
</dbReference>
<evidence type="ECO:0000256" key="5">
    <source>
        <dbReference type="ARBA" id="ARBA00023251"/>
    </source>
</evidence>
<keyword evidence="11" id="KW-1185">Reference proteome</keyword>
<dbReference type="HOGENOM" id="CLU_035412_3_2_5"/>
<evidence type="ECO:0000256" key="4">
    <source>
        <dbReference type="ARBA" id="ARBA00022801"/>
    </source>
</evidence>
<reference evidence="11" key="1">
    <citation type="journal article" date="2009" name="Appl. Environ. Microbiol.">
        <title>Complete genome sequence of the chemolithoautotrophic marine magnetotactic coccus strain MC-1.</title>
        <authorList>
            <person name="Schubbe S."/>
            <person name="Williams T.J."/>
            <person name="Xie G."/>
            <person name="Kiss H.E."/>
            <person name="Brettin T.S."/>
            <person name="Martinez D."/>
            <person name="Ross C.A."/>
            <person name="Schuler D."/>
            <person name="Cox B.L."/>
            <person name="Nealson K.H."/>
            <person name="Bazylinski D.A."/>
        </authorList>
    </citation>
    <scope>NUCLEOTIDE SEQUENCE [LARGE SCALE GENOMIC DNA]</scope>
    <source>
        <strain evidence="11">ATCC BAA-1437 / JCM 17883 / MC-1</strain>
    </source>
</reference>
<dbReference type="EMBL" id="CP000471">
    <property type="protein sequence ID" value="ABK42950.1"/>
    <property type="molecule type" value="Genomic_DNA"/>
</dbReference>
<dbReference type="GO" id="GO:0008800">
    <property type="term" value="F:beta-lactamase activity"/>
    <property type="evidence" value="ECO:0007669"/>
    <property type="project" value="UniProtKB-UniRule"/>
</dbReference>
<dbReference type="Proteomes" id="UP000002586">
    <property type="component" value="Chromosome"/>
</dbReference>
<protein>
    <recommendedName>
        <fullName evidence="2 7">Beta-lactamase</fullName>
        <ecNumber evidence="2 7">3.5.2.6</ecNumber>
    </recommendedName>
</protein>
<dbReference type="InterPro" id="IPR012338">
    <property type="entry name" value="Beta-lactam/transpept-like"/>
</dbReference>
<keyword evidence="5 7" id="KW-0046">Antibiotic resistance</keyword>
<dbReference type="STRING" id="156889.Mmc1_0424"/>
<evidence type="ECO:0000313" key="10">
    <source>
        <dbReference type="EMBL" id="ABK42950.1"/>
    </source>
</evidence>
<dbReference type="GO" id="GO:0046677">
    <property type="term" value="P:response to antibiotic"/>
    <property type="evidence" value="ECO:0007669"/>
    <property type="project" value="UniProtKB-UniRule"/>
</dbReference>
<feature type="modified residue" description="N6-carboxylysine" evidence="6">
    <location>
        <position position="73"/>
    </location>
</feature>
<dbReference type="OrthoDB" id="9762883at2"/>
<name>A0L4Q7_MAGMM</name>
<evidence type="ECO:0000256" key="3">
    <source>
        <dbReference type="ARBA" id="ARBA00022729"/>
    </source>
</evidence>
<evidence type="ECO:0000313" key="11">
    <source>
        <dbReference type="Proteomes" id="UP000002586"/>
    </source>
</evidence>
<comment type="catalytic activity">
    <reaction evidence="7">
        <text>a beta-lactam + H2O = a substituted beta-amino acid</text>
        <dbReference type="Rhea" id="RHEA:20401"/>
        <dbReference type="ChEBI" id="CHEBI:15377"/>
        <dbReference type="ChEBI" id="CHEBI:35627"/>
        <dbReference type="ChEBI" id="CHEBI:140347"/>
        <dbReference type="EC" id="3.5.2.6"/>
    </reaction>
</comment>
<feature type="chain" id="PRO_5002626895" description="Beta-lactamase" evidence="8">
    <location>
        <begin position="27"/>
        <end position="271"/>
    </location>
</feature>
<dbReference type="Pfam" id="PF00905">
    <property type="entry name" value="Transpeptidase"/>
    <property type="match status" value="1"/>
</dbReference>
<keyword evidence="4 7" id="KW-0378">Hydrolase</keyword>
<feature type="domain" description="Penicillin-binding protein transpeptidase" evidence="9">
    <location>
        <begin position="58"/>
        <end position="242"/>
    </location>
</feature>
<dbReference type="RefSeq" id="WP_011712120.1">
    <property type="nucleotide sequence ID" value="NC_008576.1"/>
</dbReference>
<evidence type="ECO:0000256" key="8">
    <source>
        <dbReference type="SAM" id="SignalP"/>
    </source>
</evidence>
<feature type="signal peptide" evidence="8">
    <location>
        <begin position="1"/>
        <end position="26"/>
    </location>
</feature>
<dbReference type="KEGG" id="mgm:Mmc1_0424"/>
<dbReference type="InterPro" id="IPR002137">
    <property type="entry name" value="Beta-lactam_class-D_AS"/>
</dbReference>
<dbReference type="PROSITE" id="PS00337">
    <property type="entry name" value="BETA_LACTAMASE_D"/>
    <property type="match status" value="1"/>
</dbReference>
<comment type="similarity">
    <text evidence="1 7">Belongs to the class-D beta-lactamase family.</text>
</comment>